<dbReference type="InterPro" id="IPR003439">
    <property type="entry name" value="ABC_transporter-like_ATP-bd"/>
</dbReference>
<dbReference type="EMBL" id="VFPN01000001">
    <property type="protein sequence ID" value="TQM66408.1"/>
    <property type="molecule type" value="Genomic_DNA"/>
</dbReference>
<accession>A0A543I750</accession>
<dbReference type="GO" id="GO:0016887">
    <property type="term" value="F:ATP hydrolysis activity"/>
    <property type="evidence" value="ECO:0007669"/>
    <property type="project" value="InterPro"/>
</dbReference>
<dbReference type="PANTHER" id="PTHR43335:SF4">
    <property type="entry name" value="ABC TRANSPORTER, ATP-BINDING PROTEIN"/>
    <property type="match status" value="1"/>
</dbReference>
<evidence type="ECO:0000256" key="2">
    <source>
        <dbReference type="ARBA" id="ARBA00022448"/>
    </source>
</evidence>
<feature type="domain" description="ABC transporter" evidence="5">
    <location>
        <begin position="7"/>
        <end position="232"/>
    </location>
</feature>
<protein>
    <submittedName>
        <fullName evidence="6">ABC-2 type transport system ATP-binding protein</fullName>
    </submittedName>
</protein>
<dbReference type="PROSITE" id="PS50893">
    <property type="entry name" value="ABC_TRANSPORTER_2"/>
    <property type="match status" value="1"/>
</dbReference>
<dbReference type="GO" id="GO:0005524">
    <property type="term" value="F:ATP binding"/>
    <property type="evidence" value="ECO:0007669"/>
    <property type="project" value="UniProtKB-KW"/>
</dbReference>
<gene>
    <name evidence="6" type="ORF">FB466_1248</name>
</gene>
<comment type="similarity">
    <text evidence="1">Belongs to the ABC transporter superfamily.</text>
</comment>
<dbReference type="RefSeq" id="WP_141916660.1">
    <property type="nucleotide sequence ID" value="NZ_BAAAYS010000003.1"/>
</dbReference>
<sequence>MADGLPIEFHGVTKRFGGVTAVDDVTATVLPGRVTGFLGPNGAGKTTTLRILLGLVGATTGTATIGGTPYRSLSTPLHTVGAALEAASFHPGRSGRNHLDVYARAARLPNARIGVVLDQVGLTDAADRRVGGYSLGMRQRLGLAYALLGDPAVVVLDEPINGLDPEGIRWIRTFLRELASEGRTVLISSHMLGEVQQTVDEALIIRRGSLVYSGSLSELEARSASWVIVDGPDRPALAAALTAAGFTFNAGRQGTIVNGGDTAAVGHAAFVAGVELHSLHRHATTLEDTFLSLINDGGLS</sequence>
<reference evidence="6 7" key="1">
    <citation type="submission" date="2019-06" db="EMBL/GenBank/DDBJ databases">
        <title>Sequencing the genomes of 1000 actinobacteria strains.</title>
        <authorList>
            <person name="Klenk H.-P."/>
        </authorList>
    </citation>
    <scope>NUCLEOTIDE SEQUENCE [LARGE SCALE GENOMIC DNA]</scope>
    <source>
        <strain evidence="6 7">DSM 18031</strain>
    </source>
</reference>
<keyword evidence="7" id="KW-1185">Reference proteome</keyword>
<dbReference type="SUPFAM" id="SSF52540">
    <property type="entry name" value="P-loop containing nucleoside triphosphate hydrolases"/>
    <property type="match status" value="1"/>
</dbReference>
<keyword evidence="2" id="KW-0813">Transport</keyword>
<keyword evidence="4 6" id="KW-0067">ATP-binding</keyword>
<dbReference type="Proteomes" id="UP000318331">
    <property type="component" value="Unassembled WGS sequence"/>
</dbReference>
<evidence type="ECO:0000313" key="6">
    <source>
        <dbReference type="EMBL" id="TQM66408.1"/>
    </source>
</evidence>
<dbReference type="Pfam" id="PF00005">
    <property type="entry name" value="ABC_tran"/>
    <property type="match status" value="1"/>
</dbReference>
<organism evidence="6 7">
    <name type="scientific">Klugiella xanthotipulae</name>
    <dbReference type="NCBI Taxonomy" id="244735"/>
    <lineage>
        <taxon>Bacteria</taxon>
        <taxon>Bacillati</taxon>
        <taxon>Actinomycetota</taxon>
        <taxon>Actinomycetes</taxon>
        <taxon>Micrococcales</taxon>
        <taxon>Microbacteriaceae</taxon>
        <taxon>Klugiella</taxon>
    </lineage>
</organism>
<evidence type="ECO:0000259" key="5">
    <source>
        <dbReference type="PROSITE" id="PS50893"/>
    </source>
</evidence>
<dbReference type="InterPro" id="IPR027417">
    <property type="entry name" value="P-loop_NTPase"/>
</dbReference>
<keyword evidence="3" id="KW-0547">Nucleotide-binding</keyword>
<evidence type="ECO:0000313" key="7">
    <source>
        <dbReference type="Proteomes" id="UP000318331"/>
    </source>
</evidence>
<proteinExistence type="inferred from homology"/>
<evidence type="ECO:0000256" key="1">
    <source>
        <dbReference type="ARBA" id="ARBA00005417"/>
    </source>
</evidence>
<dbReference type="OrthoDB" id="9804819at2"/>
<evidence type="ECO:0000256" key="4">
    <source>
        <dbReference type="ARBA" id="ARBA00022840"/>
    </source>
</evidence>
<dbReference type="PANTHER" id="PTHR43335">
    <property type="entry name" value="ABC TRANSPORTER, ATP-BINDING PROTEIN"/>
    <property type="match status" value="1"/>
</dbReference>
<comment type="caution">
    <text evidence="6">The sequence shown here is derived from an EMBL/GenBank/DDBJ whole genome shotgun (WGS) entry which is preliminary data.</text>
</comment>
<dbReference type="InterPro" id="IPR003593">
    <property type="entry name" value="AAA+_ATPase"/>
</dbReference>
<name>A0A543I750_9MICO</name>
<dbReference type="SMART" id="SM00382">
    <property type="entry name" value="AAA"/>
    <property type="match status" value="1"/>
</dbReference>
<dbReference type="AlphaFoldDB" id="A0A543I750"/>
<evidence type="ECO:0000256" key="3">
    <source>
        <dbReference type="ARBA" id="ARBA00022741"/>
    </source>
</evidence>
<dbReference type="Gene3D" id="3.40.50.300">
    <property type="entry name" value="P-loop containing nucleotide triphosphate hydrolases"/>
    <property type="match status" value="1"/>
</dbReference>